<dbReference type="EMBL" id="HG937694">
    <property type="protein sequence ID" value="CDP37784.1"/>
    <property type="molecule type" value="Genomic_DNA"/>
</dbReference>
<feature type="compositionally biased region" description="Basic and acidic residues" evidence="9">
    <location>
        <begin position="821"/>
        <end position="833"/>
    </location>
</feature>
<keyword evidence="2" id="KW-0813">Transport</keyword>
<dbReference type="GO" id="GO:0005789">
    <property type="term" value="C:endoplasmic reticulum membrane"/>
    <property type="evidence" value="ECO:0007669"/>
    <property type="project" value="UniProtKB-SubCell"/>
</dbReference>
<feature type="compositionally biased region" description="Low complexity" evidence="9">
    <location>
        <begin position="853"/>
        <end position="865"/>
    </location>
</feature>
<feature type="compositionally biased region" description="Low complexity" evidence="9">
    <location>
        <begin position="663"/>
        <end position="674"/>
    </location>
</feature>
<evidence type="ECO:0000259" key="10">
    <source>
        <dbReference type="PROSITE" id="PS51847"/>
    </source>
</evidence>
<accession>A0A060TAH7</accession>
<feature type="region of interest" description="Disordered" evidence="9">
    <location>
        <begin position="901"/>
        <end position="940"/>
    </location>
</feature>
<dbReference type="PANTHER" id="PTHR13466">
    <property type="entry name" value="TEX2 PROTEIN-RELATED"/>
    <property type="match status" value="1"/>
</dbReference>
<evidence type="ECO:0000256" key="2">
    <source>
        <dbReference type="ARBA" id="ARBA00022448"/>
    </source>
</evidence>
<dbReference type="CDD" id="cd21675">
    <property type="entry name" value="SMP_TEX2"/>
    <property type="match status" value="1"/>
</dbReference>
<evidence type="ECO:0000256" key="5">
    <source>
        <dbReference type="ARBA" id="ARBA00022989"/>
    </source>
</evidence>
<keyword evidence="3" id="KW-0812">Transmembrane</keyword>
<reference evidence="11" key="2">
    <citation type="submission" date="2014-06" db="EMBL/GenBank/DDBJ databases">
        <title>The complete genome of Blastobotrys (Arxula) adeninivorans LS3 - a yeast of biotechnological interest.</title>
        <authorList>
            <person name="Kunze G."/>
            <person name="Gaillardin C."/>
            <person name="Czernicka M."/>
            <person name="Durrens P."/>
            <person name="Martin T."/>
            <person name="Boer E."/>
            <person name="Gabaldon T."/>
            <person name="Cruz J."/>
            <person name="Talla E."/>
            <person name="Marck C."/>
            <person name="Goffeau A."/>
            <person name="Barbe V."/>
            <person name="Baret P."/>
            <person name="Baronian K."/>
            <person name="Beier S."/>
            <person name="Bleykasten C."/>
            <person name="Bode R."/>
            <person name="Casaregola S."/>
            <person name="Despons L."/>
            <person name="Fairhead C."/>
            <person name="Giersberg M."/>
            <person name="Gierski P."/>
            <person name="Hahnel U."/>
            <person name="Hartmann A."/>
            <person name="Jankowska D."/>
            <person name="Jubin C."/>
            <person name="Jung P."/>
            <person name="Lafontaine I."/>
            <person name="Leh-Louis V."/>
            <person name="Lemaire M."/>
            <person name="Marcet-Houben M."/>
            <person name="Mascher M."/>
            <person name="Morel G."/>
            <person name="Richard G.-F."/>
            <person name="Riechen J."/>
            <person name="Sacerdot C."/>
            <person name="Sarkar A."/>
            <person name="Savel G."/>
            <person name="Schacherer J."/>
            <person name="Sherman D."/>
            <person name="Straub M.-L."/>
            <person name="Stein N."/>
            <person name="Thierry A."/>
            <person name="Trautwein-Schult A."/>
            <person name="Westhof E."/>
            <person name="Worch S."/>
            <person name="Dujon B."/>
            <person name="Souciet J.-L."/>
            <person name="Wincker P."/>
            <person name="Scholz U."/>
            <person name="Neuveglise N."/>
        </authorList>
    </citation>
    <scope>NUCLEOTIDE SEQUENCE</scope>
    <source>
        <strain evidence="11">LS3</strain>
    </source>
</reference>
<dbReference type="InterPro" id="IPR058801">
    <property type="entry name" value="PDZD8_N"/>
</dbReference>
<feature type="compositionally biased region" description="Low complexity" evidence="9">
    <location>
        <begin position="148"/>
        <end position="157"/>
    </location>
</feature>
<proteinExistence type="predicted"/>
<dbReference type="PROSITE" id="PS51847">
    <property type="entry name" value="SMP"/>
    <property type="match status" value="1"/>
</dbReference>
<evidence type="ECO:0000256" key="1">
    <source>
        <dbReference type="ARBA" id="ARBA00004586"/>
    </source>
</evidence>
<dbReference type="PANTHER" id="PTHR13466:SF19">
    <property type="entry name" value="NUCLEUS-VACUOLE JUNCTION PROTEIN 2"/>
    <property type="match status" value="1"/>
</dbReference>
<evidence type="ECO:0000256" key="3">
    <source>
        <dbReference type="ARBA" id="ARBA00022692"/>
    </source>
</evidence>
<dbReference type="GO" id="GO:0008289">
    <property type="term" value="F:lipid binding"/>
    <property type="evidence" value="ECO:0007669"/>
    <property type="project" value="UniProtKB-KW"/>
</dbReference>
<keyword evidence="6" id="KW-0445">Lipid transport</keyword>
<reference evidence="11" key="1">
    <citation type="submission" date="2014-02" db="EMBL/GenBank/DDBJ databases">
        <authorList>
            <person name="Genoscope - CEA"/>
        </authorList>
    </citation>
    <scope>NUCLEOTIDE SEQUENCE</scope>
    <source>
        <strain evidence="11">LS3</strain>
    </source>
</reference>
<keyword evidence="8" id="KW-0472">Membrane</keyword>
<feature type="region of interest" description="Disordered" evidence="9">
    <location>
        <begin position="129"/>
        <end position="161"/>
    </location>
</feature>
<protein>
    <submittedName>
        <fullName evidence="11">ARAD1D19360p</fullName>
    </submittedName>
</protein>
<feature type="compositionally biased region" description="Basic and acidic residues" evidence="9">
    <location>
        <begin position="754"/>
        <end position="765"/>
    </location>
</feature>
<dbReference type="AlphaFoldDB" id="A0A060TAH7"/>
<feature type="compositionally biased region" description="Polar residues" evidence="9">
    <location>
        <begin position="568"/>
        <end position="589"/>
    </location>
</feature>
<sequence length="940" mass="103437">MGLLAALFLYLLGGITFIPGVVALIWAFSSWYLPDVEQSSIKDDLGQSAERDRDQDSEGASLLEKELETGVDVYQAGWLTVSREYFIYPSGGPKNTGNPPPASSMDASIKESESAYSSLYKLVNKTSTSSELGSAKGGPTASTTTLGPDSPSDNNSNNKKKKSKLQKYFAVLRHGNLFLYDDADQSNVKHVIVIANHVVSVWPPKQVDGQLFVKRSAICLAKMDFQDIGATEELLSDPNQPPHDAFFLYSENCSEKEDFYFALIRASKLSSHWKCAEELAAKRELPDYWRIDPSIMADPLHYKTQEIMSLIQTIHSSDANLQTRWFNAFTGRLFLAIKDTPVIEQYFRRKIVDKLGRIKRPNFIEEIEVRKIHMGHSVPIFTNNKLRELTPDGLLVIEANMHYNGGFQVMIATKAVLNLGARFKSRDVDLVLSVTVQSVEGKIVFKMKPPPSNRIWYAFETMPKMTLRIEPVVSSKQITYSMVTKAIDNKFREAFKDTLVLPNMDDLTFLDTSSEFYRGGIWSKSNRPDEEGLHDEQGGHGTESPEEPEMARSTGTESPKELRHRQSTADISTMSRSNTMGSVASSVSSYEEGEQNGGDFDAKTHIGELKHMGSAPKSPQLEPTKATAAQRSAQFVGSVKRWGNWYIKEKLGNRANTGHARGSSDSSTDTASTARPKPAPQAHQFPPEMLSALNQSPDLRYTTNPYGPIPDMKIPGVEQIHEPPSSFPKRRPVAGDSESAGESVSETVGETAEETVREKESEKEAQGQPESQFGPPLESPAQDLEKSQSTIKELPEQPEQLPEQAQDQQKDSGPDALGNDGVRENEQGEKDSKVSSGTGLGQVPLSERSHRQSAASSTSSTSTSSTDRKVSVVSYQDREGLILDDSRSTATISSTNKSTAVGFNGTRSSRTVKRKPVPGTVSGTVPGAEPDPRTTNLETT</sequence>
<feature type="compositionally biased region" description="Basic and acidic residues" evidence="9">
    <location>
        <begin position="526"/>
        <end position="538"/>
    </location>
</feature>
<evidence type="ECO:0000256" key="4">
    <source>
        <dbReference type="ARBA" id="ARBA00022824"/>
    </source>
</evidence>
<gene>
    <name evidence="11" type="ORF">GNLVRS02_ARAD1D19360g</name>
</gene>
<dbReference type="GO" id="GO:1990456">
    <property type="term" value="P:mitochondrion-endoplasmic reticulum membrane tethering"/>
    <property type="evidence" value="ECO:0007669"/>
    <property type="project" value="TreeGrafter"/>
</dbReference>
<keyword evidence="4" id="KW-0256">Endoplasmic reticulum</keyword>
<comment type="subcellular location">
    <subcellularLocation>
        <location evidence="1">Endoplasmic reticulum membrane</location>
    </subcellularLocation>
</comment>
<dbReference type="PhylomeDB" id="A0A060TAH7"/>
<feature type="compositionally biased region" description="Low complexity" evidence="9">
    <location>
        <begin position="797"/>
        <end position="807"/>
    </location>
</feature>
<evidence type="ECO:0000256" key="6">
    <source>
        <dbReference type="ARBA" id="ARBA00023055"/>
    </source>
</evidence>
<evidence type="ECO:0000313" key="11">
    <source>
        <dbReference type="EMBL" id="CDP37784.1"/>
    </source>
</evidence>
<dbReference type="GO" id="GO:0032865">
    <property type="term" value="C:ERMES complex"/>
    <property type="evidence" value="ECO:0007669"/>
    <property type="project" value="TreeGrafter"/>
</dbReference>
<organism evidence="11">
    <name type="scientific">Blastobotrys adeninivorans</name>
    <name type="common">Yeast</name>
    <name type="synonym">Arxula adeninivorans</name>
    <dbReference type="NCBI Taxonomy" id="409370"/>
    <lineage>
        <taxon>Eukaryota</taxon>
        <taxon>Fungi</taxon>
        <taxon>Dikarya</taxon>
        <taxon>Ascomycota</taxon>
        <taxon>Saccharomycotina</taxon>
        <taxon>Dipodascomycetes</taxon>
        <taxon>Dipodascales</taxon>
        <taxon>Trichomonascaceae</taxon>
        <taxon>Blastobotrys</taxon>
    </lineage>
</organism>
<evidence type="ECO:0000256" key="9">
    <source>
        <dbReference type="SAM" id="MobiDB-lite"/>
    </source>
</evidence>
<dbReference type="Pfam" id="PF26547">
    <property type="entry name" value="PDZD8_N"/>
    <property type="match status" value="1"/>
</dbReference>
<dbReference type="InterPro" id="IPR031468">
    <property type="entry name" value="SMP_LBD"/>
</dbReference>
<keyword evidence="5" id="KW-1133">Transmembrane helix</keyword>
<feature type="compositionally biased region" description="Polar residues" evidence="9">
    <location>
        <begin position="692"/>
        <end position="705"/>
    </location>
</feature>
<name>A0A060TAH7_BLAAD</name>
<feature type="region of interest" description="Disordered" evidence="9">
    <location>
        <begin position="653"/>
        <end position="872"/>
    </location>
</feature>
<feature type="region of interest" description="Disordered" evidence="9">
    <location>
        <begin position="521"/>
        <end position="632"/>
    </location>
</feature>
<evidence type="ECO:0000256" key="8">
    <source>
        <dbReference type="ARBA" id="ARBA00023136"/>
    </source>
</evidence>
<dbReference type="Pfam" id="PF15413">
    <property type="entry name" value="PH_11"/>
    <property type="match status" value="1"/>
</dbReference>
<dbReference type="GO" id="GO:0015914">
    <property type="term" value="P:phospholipid transport"/>
    <property type="evidence" value="ECO:0007669"/>
    <property type="project" value="TreeGrafter"/>
</dbReference>
<keyword evidence="7" id="KW-0446">Lipid-binding</keyword>
<feature type="domain" description="SMP-LTD" evidence="10">
    <location>
        <begin position="319"/>
        <end position="510"/>
    </location>
</feature>
<dbReference type="SUPFAM" id="SSF50729">
    <property type="entry name" value="PH domain-like"/>
    <property type="match status" value="1"/>
</dbReference>
<feature type="compositionally biased region" description="Basic and acidic residues" evidence="9">
    <location>
        <begin position="600"/>
        <end position="611"/>
    </location>
</feature>
<evidence type="ECO:0000256" key="7">
    <source>
        <dbReference type="ARBA" id="ARBA00023121"/>
    </source>
</evidence>